<dbReference type="AlphaFoldDB" id="A0A426X4L1"/>
<dbReference type="PROSITE" id="PS50089">
    <property type="entry name" value="ZF_RING_2"/>
    <property type="match status" value="1"/>
</dbReference>
<evidence type="ECO:0000256" key="5">
    <source>
        <dbReference type="ARBA" id="ARBA00022771"/>
    </source>
</evidence>
<keyword evidence="3" id="KW-0808">Transferase</keyword>
<organism evidence="11 12">
    <name type="scientific">Ensete ventricosum</name>
    <name type="common">Abyssinian banana</name>
    <name type="synonym">Musa ensete</name>
    <dbReference type="NCBI Taxonomy" id="4639"/>
    <lineage>
        <taxon>Eukaryota</taxon>
        <taxon>Viridiplantae</taxon>
        <taxon>Streptophyta</taxon>
        <taxon>Embryophyta</taxon>
        <taxon>Tracheophyta</taxon>
        <taxon>Spermatophyta</taxon>
        <taxon>Magnoliopsida</taxon>
        <taxon>Liliopsida</taxon>
        <taxon>Zingiberales</taxon>
        <taxon>Musaceae</taxon>
        <taxon>Ensete</taxon>
    </lineage>
</organism>
<accession>A0A426X4L1</accession>
<name>A0A426X4L1_ENSVE</name>
<dbReference type="FunFam" id="3.30.40.10:FF:000022">
    <property type="entry name" value="E3 ubiquitin-protein ligase RING1-like"/>
    <property type="match status" value="1"/>
</dbReference>
<dbReference type="EMBL" id="AMZH03026905">
    <property type="protein sequence ID" value="RRT34398.1"/>
    <property type="molecule type" value="Genomic_DNA"/>
</dbReference>
<keyword evidence="6" id="KW-0833">Ubl conjugation pathway</keyword>
<reference evidence="11 12" key="1">
    <citation type="journal article" date="2014" name="Agronomy (Basel)">
        <title>A Draft Genome Sequence for Ensete ventricosum, the Drought-Tolerant Tree Against Hunger.</title>
        <authorList>
            <person name="Harrison J."/>
            <person name="Moore K.A."/>
            <person name="Paszkiewicz K."/>
            <person name="Jones T."/>
            <person name="Grant M."/>
            <person name="Ambacheew D."/>
            <person name="Muzemil S."/>
            <person name="Studholme D.J."/>
        </authorList>
    </citation>
    <scope>NUCLEOTIDE SEQUENCE [LARGE SCALE GENOMIC DNA]</scope>
</reference>
<evidence type="ECO:0000256" key="9">
    <source>
        <dbReference type="SAM" id="MobiDB-lite"/>
    </source>
</evidence>
<evidence type="ECO:0000256" key="1">
    <source>
        <dbReference type="ARBA" id="ARBA00000900"/>
    </source>
</evidence>
<evidence type="ECO:0000256" key="2">
    <source>
        <dbReference type="ARBA" id="ARBA00012483"/>
    </source>
</evidence>
<dbReference type="InterPro" id="IPR001841">
    <property type="entry name" value="Znf_RING"/>
</dbReference>
<gene>
    <name evidence="11" type="ORF">B296_00049664</name>
</gene>
<proteinExistence type="predicted"/>
<protein>
    <recommendedName>
        <fullName evidence="2">RING-type E3 ubiquitin transferase</fullName>
        <ecNumber evidence="2">2.3.2.27</ecNumber>
    </recommendedName>
</protein>
<evidence type="ECO:0000313" key="11">
    <source>
        <dbReference type="EMBL" id="RRT34398.1"/>
    </source>
</evidence>
<evidence type="ECO:0000256" key="8">
    <source>
        <dbReference type="PROSITE-ProRule" id="PRU00175"/>
    </source>
</evidence>
<keyword evidence="4" id="KW-0479">Metal-binding</keyword>
<dbReference type="GO" id="GO:0016567">
    <property type="term" value="P:protein ubiquitination"/>
    <property type="evidence" value="ECO:0007669"/>
    <property type="project" value="TreeGrafter"/>
</dbReference>
<evidence type="ECO:0000259" key="10">
    <source>
        <dbReference type="PROSITE" id="PS50089"/>
    </source>
</evidence>
<evidence type="ECO:0000313" key="12">
    <source>
        <dbReference type="Proteomes" id="UP000287651"/>
    </source>
</evidence>
<dbReference type="GO" id="GO:0008270">
    <property type="term" value="F:zinc ion binding"/>
    <property type="evidence" value="ECO:0007669"/>
    <property type="project" value="UniProtKB-KW"/>
</dbReference>
<feature type="domain" description="RING-type" evidence="10">
    <location>
        <begin position="104"/>
        <end position="145"/>
    </location>
</feature>
<dbReference type="EC" id="2.3.2.27" evidence="2"/>
<sequence length="219" mass="23578">MEASFRRQPRSSAIRRLLEALTDGAVTERDTERVLNMRAIVSLDINLPGESTGFSLRDYFLGSGLARLLQHWAETYPNSHGTQPAQEAAVAAMPTVKIEESLSCSVCQEDFEIGADAREMPCKHKFHGYCILPWLALHSSCPVCRFQMPTEESTSSSASGNGDGVEVHGGNGDGSGGGDERGSRLPITWPFSRLSSLLGSRRRGGSSSRPSSSSTVSNS</sequence>
<comment type="catalytic activity">
    <reaction evidence="1">
        <text>S-ubiquitinyl-[E2 ubiquitin-conjugating enzyme]-L-cysteine + [acceptor protein]-L-lysine = [E2 ubiquitin-conjugating enzyme]-L-cysteine + N(6)-ubiquitinyl-[acceptor protein]-L-lysine.</text>
        <dbReference type="EC" id="2.3.2.27"/>
    </reaction>
</comment>
<evidence type="ECO:0000256" key="6">
    <source>
        <dbReference type="ARBA" id="ARBA00022786"/>
    </source>
</evidence>
<dbReference type="SUPFAM" id="SSF57850">
    <property type="entry name" value="RING/U-box"/>
    <property type="match status" value="1"/>
</dbReference>
<dbReference type="InterPro" id="IPR013083">
    <property type="entry name" value="Znf_RING/FYVE/PHD"/>
</dbReference>
<evidence type="ECO:0000256" key="4">
    <source>
        <dbReference type="ARBA" id="ARBA00022723"/>
    </source>
</evidence>
<dbReference type="Pfam" id="PF13639">
    <property type="entry name" value="zf-RING_2"/>
    <property type="match status" value="1"/>
</dbReference>
<keyword evidence="7" id="KW-0862">Zinc</keyword>
<dbReference type="Proteomes" id="UP000287651">
    <property type="component" value="Unassembled WGS sequence"/>
</dbReference>
<feature type="compositionally biased region" description="Gly residues" evidence="9">
    <location>
        <begin position="161"/>
        <end position="177"/>
    </location>
</feature>
<feature type="region of interest" description="Disordered" evidence="9">
    <location>
        <begin position="152"/>
        <end position="219"/>
    </location>
</feature>
<dbReference type="SMART" id="SM00184">
    <property type="entry name" value="RING"/>
    <property type="match status" value="1"/>
</dbReference>
<feature type="compositionally biased region" description="Low complexity" evidence="9">
    <location>
        <begin position="192"/>
        <end position="219"/>
    </location>
</feature>
<evidence type="ECO:0000256" key="7">
    <source>
        <dbReference type="ARBA" id="ARBA00022833"/>
    </source>
</evidence>
<evidence type="ECO:0000256" key="3">
    <source>
        <dbReference type="ARBA" id="ARBA00022679"/>
    </source>
</evidence>
<dbReference type="GO" id="GO:0005737">
    <property type="term" value="C:cytoplasm"/>
    <property type="evidence" value="ECO:0007669"/>
    <property type="project" value="TreeGrafter"/>
</dbReference>
<comment type="caution">
    <text evidence="11">The sequence shown here is derived from an EMBL/GenBank/DDBJ whole genome shotgun (WGS) entry which is preliminary data.</text>
</comment>
<dbReference type="Gene3D" id="3.30.40.10">
    <property type="entry name" value="Zinc/RING finger domain, C3HC4 (zinc finger)"/>
    <property type="match status" value="1"/>
</dbReference>
<keyword evidence="5 8" id="KW-0863">Zinc-finger</keyword>
<dbReference type="GO" id="GO:0061630">
    <property type="term" value="F:ubiquitin protein ligase activity"/>
    <property type="evidence" value="ECO:0007669"/>
    <property type="project" value="UniProtKB-EC"/>
</dbReference>
<dbReference type="PANTHER" id="PTHR15710:SF217">
    <property type="entry name" value="E3 UBIQUITIN-PROTEIN LIGASE RDUF2"/>
    <property type="match status" value="1"/>
</dbReference>
<dbReference type="PANTHER" id="PTHR15710">
    <property type="entry name" value="E3 UBIQUITIN-PROTEIN LIGASE PRAJA"/>
    <property type="match status" value="1"/>
</dbReference>